<accession>A0A4R8DWF1</accession>
<name>A0A4R8DWF1_9BACT</name>
<dbReference type="Gene3D" id="3.40.220.10">
    <property type="entry name" value="Leucine Aminopeptidase, subunit E, domain 1"/>
    <property type="match status" value="1"/>
</dbReference>
<dbReference type="AlphaFoldDB" id="A0A4R8DWF1"/>
<gene>
    <name evidence="1" type="ORF">EDB95_2789</name>
</gene>
<reference evidence="1 2" key="1">
    <citation type="submission" date="2019-03" db="EMBL/GenBank/DDBJ databases">
        <title>Genomic Encyclopedia of Type Strains, Phase IV (KMG-IV): sequencing the most valuable type-strain genomes for metagenomic binning, comparative biology and taxonomic classification.</title>
        <authorList>
            <person name="Goeker M."/>
        </authorList>
    </citation>
    <scope>NUCLEOTIDE SEQUENCE [LARGE SCALE GENOMIC DNA]</scope>
    <source>
        <strain evidence="1 2">DSM 100059</strain>
    </source>
</reference>
<sequence length="119" mass="13117">MGSKHYSKVMQTQLVVLQGDIRQLNVDAKALDLTEDTATAYRKALLRAKSDNARSIAFPCVSFGNNPSGAAEVALKTVRDFLSENPGTFSEVIFACWDTENYKLYKAMLGGENRVINIP</sequence>
<evidence type="ECO:0008006" key="3">
    <source>
        <dbReference type="Google" id="ProtNLM"/>
    </source>
</evidence>
<keyword evidence="2" id="KW-1185">Reference proteome</keyword>
<dbReference type="InterPro" id="IPR043472">
    <property type="entry name" value="Macro_dom-like"/>
</dbReference>
<evidence type="ECO:0000313" key="2">
    <source>
        <dbReference type="Proteomes" id="UP000294498"/>
    </source>
</evidence>
<dbReference type="Proteomes" id="UP000294498">
    <property type="component" value="Unassembled WGS sequence"/>
</dbReference>
<evidence type="ECO:0000313" key="1">
    <source>
        <dbReference type="EMBL" id="TDX01747.1"/>
    </source>
</evidence>
<dbReference type="SUPFAM" id="SSF52949">
    <property type="entry name" value="Macro domain-like"/>
    <property type="match status" value="1"/>
</dbReference>
<dbReference type="PANTHER" id="PTHR11106">
    <property type="entry name" value="GANGLIOSIDE INDUCED DIFFERENTIATION ASSOCIATED PROTEIN 2-RELATED"/>
    <property type="match status" value="1"/>
</dbReference>
<organism evidence="1 2">
    <name type="scientific">Dinghuibacter silviterrae</name>
    <dbReference type="NCBI Taxonomy" id="1539049"/>
    <lineage>
        <taxon>Bacteria</taxon>
        <taxon>Pseudomonadati</taxon>
        <taxon>Bacteroidota</taxon>
        <taxon>Chitinophagia</taxon>
        <taxon>Chitinophagales</taxon>
        <taxon>Chitinophagaceae</taxon>
        <taxon>Dinghuibacter</taxon>
    </lineage>
</organism>
<dbReference type="EMBL" id="SODV01000001">
    <property type="protein sequence ID" value="TDX01747.1"/>
    <property type="molecule type" value="Genomic_DNA"/>
</dbReference>
<protein>
    <recommendedName>
        <fullName evidence="3">Macro domain-containing protein</fullName>
    </recommendedName>
</protein>
<comment type="caution">
    <text evidence="1">The sequence shown here is derived from an EMBL/GenBank/DDBJ whole genome shotgun (WGS) entry which is preliminary data.</text>
</comment>
<dbReference type="PANTHER" id="PTHR11106:SF27">
    <property type="entry name" value="MACRO DOMAIN-CONTAINING PROTEIN"/>
    <property type="match status" value="1"/>
</dbReference>
<proteinExistence type="predicted"/>